<dbReference type="GO" id="GO:0051258">
    <property type="term" value="P:protein polymerization"/>
    <property type="evidence" value="ECO:0007669"/>
    <property type="project" value="UniProtKB-ARBA"/>
</dbReference>
<keyword evidence="5" id="KW-0472">Membrane</keyword>
<evidence type="ECO:0000313" key="11">
    <source>
        <dbReference type="Proteomes" id="UP001231189"/>
    </source>
</evidence>
<keyword evidence="3" id="KW-1003">Cell membrane</keyword>
<dbReference type="Proteomes" id="UP001231189">
    <property type="component" value="Unassembled WGS sequence"/>
</dbReference>
<feature type="domain" description="SOSEKI DIX-like" evidence="9">
    <location>
        <begin position="23"/>
        <end position="113"/>
    </location>
</feature>
<dbReference type="Pfam" id="PF06136">
    <property type="entry name" value="SOK"/>
    <property type="match status" value="1"/>
</dbReference>
<evidence type="ECO:0000256" key="7">
    <source>
        <dbReference type="ARBA" id="ARBA00024211"/>
    </source>
</evidence>
<dbReference type="InterPro" id="IPR010369">
    <property type="entry name" value="SOK"/>
</dbReference>
<keyword evidence="11" id="KW-1185">Reference proteome</keyword>
<evidence type="ECO:0000313" key="10">
    <source>
        <dbReference type="EMBL" id="KAK1566160.1"/>
    </source>
</evidence>
<reference evidence="10" key="1">
    <citation type="submission" date="2023-07" db="EMBL/GenBank/DDBJ databases">
        <title>A chromosome-level genome assembly of Lolium multiflorum.</title>
        <authorList>
            <person name="Chen Y."/>
            <person name="Copetti D."/>
            <person name="Kolliker R."/>
            <person name="Studer B."/>
        </authorList>
    </citation>
    <scope>NUCLEOTIDE SEQUENCE</scope>
    <source>
        <strain evidence="10">02402/16</strain>
        <tissue evidence="10">Leaf</tissue>
    </source>
</reference>
<evidence type="ECO:0000256" key="5">
    <source>
        <dbReference type="ARBA" id="ARBA00023136"/>
    </source>
</evidence>
<evidence type="ECO:0000256" key="8">
    <source>
        <dbReference type="SAM" id="MobiDB-lite"/>
    </source>
</evidence>
<dbReference type="InterPro" id="IPR048351">
    <property type="entry name" value="SOK_DIX"/>
</dbReference>
<name>A0AAD8PJT8_LOLMU</name>
<keyword evidence="4" id="KW-0132">Cell division</keyword>
<sequence length="270" mass="29768">KKNGGNRGAAAEPRAAEAGAGKVPVVCTTSRGAATLEHPHFVEVPASSSSEDSTSEDVINHLNTVRGKGMAAMYSWSYQEPDKKMCPFFRSYKNGFVWHDLAEDDLVLPATDSSMCSRAPGSWTNLLQYEFLVSLFNIFLTMDKPAGAVTPSATAQDLMKKILYRAQKVPTADADTVVIPAPEERGAEFPDLELPEELLGRARLQLGIWGRRKQEFTDDSVAPATARIDSFRKENKESSSRLKKVKCSNLLPVDWAVVRSSRRDPVHRTL</sequence>
<keyword evidence="2" id="KW-0217">Developmental protein</keyword>
<evidence type="ECO:0000256" key="3">
    <source>
        <dbReference type="ARBA" id="ARBA00022475"/>
    </source>
</evidence>
<evidence type="ECO:0000256" key="6">
    <source>
        <dbReference type="ARBA" id="ARBA00023306"/>
    </source>
</evidence>
<keyword evidence="6" id="KW-0131">Cell cycle</keyword>
<gene>
    <name evidence="10" type="ORF">QYE76_027011</name>
</gene>
<comment type="similarity">
    <text evidence="7">Belongs to the SOSEKI family.</text>
</comment>
<feature type="non-terminal residue" evidence="10">
    <location>
        <position position="1"/>
    </location>
</feature>
<proteinExistence type="inferred from homology"/>
<organism evidence="10 11">
    <name type="scientific">Lolium multiflorum</name>
    <name type="common">Italian ryegrass</name>
    <name type="synonym">Lolium perenne subsp. multiflorum</name>
    <dbReference type="NCBI Taxonomy" id="4521"/>
    <lineage>
        <taxon>Eukaryota</taxon>
        <taxon>Viridiplantae</taxon>
        <taxon>Streptophyta</taxon>
        <taxon>Embryophyta</taxon>
        <taxon>Tracheophyta</taxon>
        <taxon>Spermatophyta</taxon>
        <taxon>Magnoliopsida</taxon>
        <taxon>Liliopsida</taxon>
        <taxon>Poales</taxon>
        <taxon>Poaceae</taxon>
        <taxon>BOP clade</taxon>
        <taxon>Pooideae</taxon>
        <taxon>Poodae</taxon>
        <taxon>Poeae</taxon>
        <taxon>Poeae Chloroplast Group 2 (Poeae type)</taxon>
        <taxon>Loliodinae</taxon>
        <taxon>Loliinae</taxon>
        <taxon>Lolium</taxon>
    </lineage>
</organism>
<dbReference type="PANTHER" id="PTHR31083">
    <property type="entry name" value="UPSTREAM OF FLC PROTEIN (DUF966)"/>
    <property type="match status" value="1"/>
</dbReference>
<accession>A0AAD8PJT8</accession>
<feature type="compositionally biased region" description="Low complexity" evidence="8">
    <location>
        <begin position="8"/>
        <end position="21"/>
    </location>
</feature>
<evidence type="ECO:0000259" key="9">
    <source>
        <dbReference type="Pfam" id="PF06136"/>
    </source>
</evidence>
<comment type="caution">
    <text evidence="10">The sequence shown here is derived from an EMBL/GenBank/DDBJ whole genome shotgun (WGS) entry which is preliminary data.</text>
</comment>
<evidence type="ECO:0000256" key="2">
    <source>
        <dbReference type="ARBA" id="ARBA00022473"/>
    </source>
</evidence>
<feature type="region of interest" description="Disordered" evidence="8">
    <location>
        <begin position="1"/>
        <end position="22"/>
    </location>
</feature>
<dbReference type="GO" id="GO:0051301">
    <property type="term" value="P:cell division"/>
    <property type="evidence" value="ECO:0007669"/>
    <property type="project" value="UniProtKB-KW"/>
</dbReference>
<dbReference type="AlphaFoldDB" id="A0AAD8PJT8"/>
<dbReference type="PANTHER" id="PTHR31083:SF6">
    <property type="entry name" value="PROTEIN SOSEKI 3"/>
    <property type="match status" value="1"/>
</dbReference>
<dbReference type="GO" id="GO:0005886">
    <property type="term" value="C:plasma membrane"/>
    <property type="evidence" value="ECO:0007669"/>
    <property type="project" value="UniProtKB-SubCell"/>
</dbReference>
<evidence type="ECO:0000256" key="4">
    <source>
        <dbReference type="ARBA" id="ARBA00022618"/>
    </source>
</evidence>
<evidence type="ECO:0000256" key="1">
    <source>
        <dbReference type="ARBA" id="ARBA00004413"/>
    </source>
</evidence>
<protein>
    <recommendedName>
        <fullName evidence="9">SOSEKI DIX-like domain-containing protein</fullName>
    </recommendedName>
</protein>
<comment type="subcellular location">
    <subcellularLocation>
        <location evidence="1">Cell membrane</location>
        <topology evidence="1">Peripheral membrane protein</topology>
        <orientation evidence="1">Cytoplasmic side</orientation>
    </subcellularLocation>
</comment>
<dbReference type="EMBL" id="JAUUTY010000970">
    <property type="protein sequence ID" value="KAK1566160.1"/>
    <property type="molecule type" value="Genomic_DNA"/>
</dbReference>